<evidence type="ECO:0000313" key="2">
    <source>
        <dbReference type="EMBL" id="KAK3884497.1"/>
    </source>
</evidence>
<evidence type="ECO:0000313" key="3">
    <source>
        <dbReference type="Proteomes" id="UP001286313"/>
    </source>
</evidence>
<dbReference type="InterPro" id="IPR000477">
    <property type="entry name" value="RT_dom"/>
</dbReference>
<dbReference type="PANTHER" id="PTHR47510">
    <property type="entry name" value="REVERSE TRANSCRIPTASE DOMAIN-CONTAINING PROTEIN"/>
    <property type="match status" value="1"/>
</dbReference>
<dbReference type="InterPro" id="IPR005135">
    <property type="entry name" value="Endo/exonuclease/phosphatase"/>
</dbReference>
<feature type="domain" description="Reverse transcriptase" evidence="1">
    <location>
        <begin position="361"/>
        <end position="641"/>
    </location>
</feature>
<dbReference type="PANTHER" id="PTHR47510:SF3">
    <property type="entry name" value="ENDO_EXONUCLEASE_PHOSPHATASE DOMAIN-CONTAINING PROTEIN"/>
    <property type="match status" value="1"/>
</dbReference>
<accession>A0AAE1KUM5</accession>
<dbReference type="CDD" id="cd01650">
    <property type="entry name" value="RT_nLTR_like"/>
    <property type="match status" value="1"/>
</dbReference>
<evidence type="ECO:0000259" key="1">
    <source>
        <dbReference type="PROSITE" id="PS50878"/>
    </source>
</evidence>
<protein>
    <recommendedName>
        <fullName evidence="1">Reverse transcriptase domain-containing protein</fullName>
    </recommendedName>
</protein>
<sequence length="829" mass="93483">MFRLLLGPKNIEFIEISILGDFNIHHRLWLSSPFTDPPGEQAFIFSILNDLEQLIQYPTRIPDRLGDQPNILDLFLTSHPSAYTVELFSPLGSSDHNLISVSCPIAPIKPLDPPRKRRLWHYSAANWDDLRQYFNDFPWNDFCFRGRGPSECAARITEVILSGMEAYIPYSFPLTNSRNSWFNHACSTAVHNKEEAFRRYRRLQTDESRALYISARNRAKSVLRLAKKSFIRAKCNDLSNSSTSRSFWHLAKNLSSNFTSSSFPPLILPDGNVAISSPDKAELFSQTFAFNSTLDDSGSIPPTPPPSDLLMPVIRISSKEVYSALSGLNTRKAYGPDGIPPVVLKNCASVLTPCLGKLFRLCLSFNTFPSSWKFALIQPVPKKGDRSQPSNYRPIALTSCLSKVFESVLNSKIHKHLICHDLLSDRQYGFRQGRSTGDLLSLLSDSWSTSFRNFGETFTVALDISKAFDRVWHKALISKLPSFGFYPSLCTFISDFLSGRSIAAVVDGHCSSSKSINSGVPQGSVLSPTLFLLFINDLLTCTSSPIHSYADDSTLHYSTHYDNRPSQQLLSTSRDDAVARLTSDLSLISNWGRENLVVFNASKTQFLHLSTRTNLPDNYPLSFNDTQLNLSPSLNILGVSFSHNLSWRDHITSLAKTASKKLGVLRRFRDYFTPSQLLSLYRGLICPCMEYGSHVWGGSTFTTLLDKVESKAFRLINSPPLTDSLQPLSLRRNVASLSLFYRYYTGHCSSELSQCMLPPLRRACNTRQASHSHPFSVQLPNARVNRYSQSFIYTTGQLWNTLPSSIFPPYYDLCSFKRNVSRHLERNWT</sequence>
<dbReference type="EMBL" id="JAWQEG010000880">
    <property type="protein sequence ID" value="KAK3884497.1"/>
    <property type="molecule type" value="Genomic_DNA"/>
</dbReference>
<gene>
    <name evidence="2" type="ORF">Pcinc_011235</name>
</gene>
<dbReference type="InterPro" id="IPR036691">
    <property type="entry name" value="Endo/exonu/phosph_ase_sf"/>
</dbReference>
<dbReference type="InterPro" id="IPR043502">
    <property type="entry name" value="DNA/RNA_pol_sf"/>
</dbReference>
<dbReference type="GO" id="GO:0003824">
    <property type="term" value="F:catalytic activity"/>
    <property type="evidence" value="ECO:0007669"/>
    <property type="project" value="InterPro"/>
</dbReference>
<reference evidence="2" key="1">
    <citation type="submission" date="2023-10" db="EMBL/GenBank/DDBJ databases">
        <title>Genome assemblies of two species of porcelain crab, Petrolisthes cinctipes and Petrolisthes manimaculis (Anomura: Porcellanidae).</title>
        <authorList>
            <person name="Angst P."/>
        </authorList>
    </citation>
    <scope>NUCLEOTIDE SEQUENCE</scope>
    <source>
        <strain evidence="2">PB745_01</strain>
        <tissue evidence="2">Gill</tissue>
    </source>
</reference>
<comment type="caution">
    <text evidence="2">The sequence shown here is derived from an EMBL/GenBank/DDBJ whole genome shotgun (WGS) entry which is preliminary data.</text>
</comment>
<dbReference type="Gene3D" id="3.60.10.10">
    <property type="entry name" value="Endonuclease/exonuclease/phosphatase"/>
    <property type="match status" value="1"/>
</dbReference>
<dbReference type="SUPFAM" id="SSF56219">
    <property type="entry name" value="DNase I-like"/>
    <property type="match status" value="1"/>
</dbReference>
<dbReference type="Proteomes" id="UP001286313">
    <property type="component" value="Unassembled WGS sequence"/>
</dbReference>
<dbReference type="Pfam" id="PF00078">
    <property type="entry name" value="RVT_1"/>
    <property type="match status" value="1"/>
</dbReference>
<keyword evidence="3" id="KW-1185">Reference proteome</keyword>
<dbReference type="GO" id="GO:0071897">
    <property type="term" value="P:DNA biosynthetic process"/>
    <property type="evidence" value="ECO:0007669"/>
    <property type="project" value="UniProtKB-ARBA"/>
</dbReference>
<proteinExistence type="predicted"/>
<dbReference type="SUPFAM" id="SSF56672">
    <property type="entry name" value="DNA/RNA polymerases"/>
    <property type="match status" value="1"/>
</dbReference>
<name>A0AAE1KUM5_PETCI</name>
<dbReference type="Pfam" id="PF14529">
    <property type="entry name" value="Exo_endo_phos_2"/>
    <property type="match status" value="1"/>
</dbReference>
<organism evidence="2 3">
    <name type="scientific">Petrolisthes cinctipes</name>
    <name type="common">Flat porcelain crab</name>
    <dbReference type="NCBI Taxonomy" id="88211"/>
    <lineage>
        <taxon>Eukaryota</taxon>
        <taxon>Metazoa</taxon>
        <taxon>Ecdysozoa</taxon>
        <taxon>Arthropoda</taxon>
        <taxon>Crustacea</taxon>
        <taxon>Multicrustacea</taxon>
        <taxon>Malacostraca</taxon>
        <taxon>Eumalacostraca</taxon>
        <taxon>Eucarida</taxon>
        <taxon>Decapoda</taxon>
        <taxon>Pleocyemata</taxon>
        <taxon>Anomura</taxon>
        <taxon>Galatheoidea</taxon>
        <taxon>Porcellanidae</taxon>
        <taxon>Petrolisthes</taxon>
    </lineage>
</organism>
<dbReference type="PROSITE" id="PS50878">
    <property type="entry name" value="RT_POL"/>
    <property type="match status" value="1"/>
</dbReference>
<dbReference type="AlphaFoldDB" id="A0AAE1KUM5"/>